<dbReference type="GO" id="GO:0016592">
    <property type="term" value="C:mediator complex"/>
    <property type="evidence" value="ECO:0007669"/>
    <property type="project" value="TreeGrafter"/>
</dbReference>
<feature type="region of interest" description="Disordered" evidence="9">
    <location>
        <begin position="534"/>
        <end position="562"/>
    </location>
</feature>
<feature type="compositionally biased region" description="Pro residues" evidence="9">
    <location>
        <begin position="315"/>
        <end position="326"/>
    </location>
</feature>
<evidence type="ECO:0000256" key="9">
    <source>
        <dbReference type="SAM" id="MobiDB-lite"/>
    </source>
</evidence>
<gene>
    <name evidence="13" type="primary">LOC108676332</name>
</gene>
<dbReference type="InterPro" id="IPR036465">
    <property type="entry name" value="vWFA_dom_sf"/>
</dbReference>
<evidence type="ECO:0000259" key="11">
    <source>
        <dbReference type="Pfam" id="PF11265"/>
    </source>
</evidence>
<dbReference type="RefSeq" id="XP_018019885.1">
    <property type="nucleotide sequence ID" value="XM_018164396.1"/>
</dbReference>
<dbReference type="OMA" id="VAKATIM"/>
<dbReference type="InterPro" id="IPR021394">
    <property type="entry name" value="Med25_PTOV"/>
</dbReference>
<feature type="compositionally biased region" description="Polar residues" evidence="9">
    <location>
        <begin position="235"/>
        <end position="246"/>
    </location>
</feature>
<dbReference type="PANTHER" id="PTHR12433">
    <property type="entry name" value="MEDIATOR OF RNA POLYMERASE II TRANSCRIPTION SUBUNIT 25"/>
    <property type="match status" value="1"/>
</dbReference>
<dbReference type="Gene3D" id="2.40.290.30">
    <property type="entry name" value="Mediator complex subunit 25, ACID domain"/>
    <property type="match status" value="1"/>
</dbReference>
<dbReference type="PANTHER" id="PTHR12433:SF11">
    <property type="entry name" value="MEDIATOR OF RNA POLYMERASE II TRANSCRIPTION SUBUNIT 25"/>
    <property type="match status" value="1"/>
</dbReference>
<dbReference type="AlphaFoldDB" id="A0A8B7P1P6"/>
<feature type="region of interest" description="Disordered" evidence="9">
    <location>
        <begin position="229"/>
        <end position="335"/>
    </location>
</feature>
<feature type="domain" description="Mediator of RNA polymerase II transcription subunit 25 von Willebrand factor type A" evidence="11">
    <location>
        <begin position="4"/>
        <end position="223"/>
    </location>
</feature>
<dbReference type="GeneID" id="108676332"/>
<evidence type="ECO:0000259" key="10">
    <source>
        <dbReference type="Pfam" id="PF11232"/>
    </source>
</evidence>
<comment type="subcellular location">
    <subcellularLocation>
        <location evidence="1">Nucleus</location>
    </subcellularLocation>
</comment>
<protein>
    <recommendedName>
        <fullName evidence="3">Mediator of RNA polymerase II transcription subunit 25</fullName>
    </recommendedName>
    <alternativeName>
        <fullName evidence="8">Mediator complex subunit 25</fullName>
    </alternativeName>
</protein>
<dbReference type="Proteomes" id="UP000694843">
    <property type="component" value="Unplaced"/>
</dbReference>
<keyword evidence="12" id="KW-1185">Reference proteome</keyword>
<dbReference type="GO" id="GO:0005667">
    <property type="term" value="C:transcription regulator complex"/>
    <property type="evidence" value="ECO:0007669"/>
    <property type="project" value="TreeGrafter"/>
</dbReference>
<dbReference type="Pfam" id="PF11265">
    <property type="entry name" value="Med25_VWA"/>
    <property type="match status" value="1"/>
</dbReference>
<evidence type="ECO:0000313" key="13">
    <source>
        <dbReference type="RefSeq" id="XP_018019885.1"/>
    </source>
</evidence>
<keyword evidence="5" id="KW-0010">Activator</keyword>
<organism evidence="12 13">
    <name type="scientific">Hyalella azteca</name>
    <name type="common">Amphipod</name>
    <dbReference type="NCBI Taxonomy" id="294128"/>
    <lineage>
        <taxon>Eukaryota</taxon>
        <taxon>Metazoa</taxon>
        <taxon>Ecdysozoa</taxon>
        <taxon>Arthropoda</taxon>
        <taxon>Crustacea</taxon>
        <taxon>Multicrustacea</taxon>
        <taxon>Malacostraca</taxon>
        <taxon>Eumalacostraca</taxon>
        <taxon>Peracarida</taxon>
        <taxon>Amphipoda</taxon>
        <taxon>Senticaudata</taxon>
        <taxon>Talitrida</taxon>
        <taxon>Talitroidea</taxon>
        <taxon>Hyalellidae</taxon>
        <taxon>Hyalella</taxon>
    </lineage>
</organism>
<evidence type="ECO:0000256" key="3">
    <source>
        <dbReference type="ARBA" id="ARBA00019694"/>
    </source>
</evidence>
<evidence type="ECO:0000256" key="5">
    <source>
        <dbReference type="ARBA" id="ARBA00023159"/>
    </source>
</evidence>
<keyword evidence="7" id="KW-0539">Nucleus</keyword>
<accession>A0A8B7P1P6</accession>
<evidence type="ECO:0000256" key="2">
    <source>
        <dbReference type="ARBA" id="ARBA00009102"/>
    </source>
</evidence>
<proteinExistence type="inferred from homology"/>
<dbReference type="InterPro" id="IPR038196">
    <property type="entry name" value="Med25_PTOV_sf"/>
</dbReference>
<evidence type="ECO:0000256" key="8">
    <source>
        <dbReference type="ARBA" id="ARBA00031958"/>
    </source>
</evidence>
<evidence type="ECO:0000256" key="4">
    <source>
        <dbReference type="ARBA" id="ARBA00023015"/>
    </source>
</evidence>
<feature type="domain" description="Mediator complex subunit Med25 PTOV" evidence="10">
    <location>
        <begin position="388"/>
        <end position="534"/>
    </location>
</feature>
<dbReference type="OrthoDB" id="7690434at2759"/>
<dbReference type="Pfam" id="PF11232">
    <property type="entry name" value="Med25"/>
    <property type="match status" value="1"/>
</dbReference>
<evidence type="ECO:0000256" key="6">
    <source>
        <dbReference type="ARBA" id="ARBA00023163"/>
    </source>
</evidence>
<reference evidence="13" key="1">
    <citation type="submission" date="2025-08" db="UniProtKB">
        <authorList>
            <consortium name="RefSeq"/>
        </authorList>
    </citation>
    <scope>IDENTIFICATION</scope>
    <source>
        <tissue evidence="13">Whole organism</tissue>
    </source>
</reference>
<dbReference type="KEGG" id="hazt:108676332"/>
<name>A0A8B7P1P6_HYAAZ</name>
<dbReference type="GO" id="GO:0045944">
    <property type="term" value="P:positive regulation of transcription by RNA polymerase II"/>
    <property type="evidence" value="ECO:0007669"/>
    <property type="project" value="TreeGrafter"/>
</dbReference>
<keyword evidence="4" id="KW-0805">Transcription regulation</keyword>
<feature type="compositionally biased region" description="Low complexity" evidence="9">
    <location>
        <begin position="263"/>
        <end position="295"/>
    </location>
</feature>
<sequence>MNHEKTSIIFVVEQSLPMKMYITEMIDSYISHALANFCGGLNEDTDIFFHQCSAVQFGVVFFGCDAWLGHGLGRVVSVGPTPSVNAVLTAIKGAKYTNLNNTRQACIVEGLQSALTFFSQMDKMAASHGSLNSGNSVSDLPNSSKKFCVLVTQSSPVIHPWNPNAIESTVKNLKNCGVKLSVIACHRLPELYRIFELGGGDLSVSSHKNYGTKPQHLVLLSGFVLPEHDNPPLVSHNTSGNTSLAPQQQQQQQSPAGNRMNLSPQHSSAAGAASPSAQQQQQMSQPSMRSAMPSMNQHGNRAPVAKATIMRPGAPNQPRPRWPMSPSPDLSPAAKGMNIQQMAPSNISSSSQMVTSNLQVPTQMGTPNLQNLGPAQQPTLPVGNLGTQQRTVVWQGTLELQEKKDAPMVRANYQIPCKMTTSIVNGEPEVKAEGWPAKLVLHLIPKGILSPLGNSCFKQVHTVMFLPEPCPALTVLSNHLSRSMAGCVYPTNSNVNLRMIILLYSSEKDAYVGFIPIDQQSFIAKMKTVMHSQRAAGPLPRPNAPETASGTKPKLNALRHFR</sequence>
<comment type="similarity">
    <text evidence="2">Belongs to the Mediator complex subunit 25 family.</text>
</comment>
<evidence type="ECO:0000256" key="1">
    <source>
        <dbReference type="ARBA" id="ARBA00004123"/>
    </source>
</evidence>
<evidence type="ECO:0000256" key="7">
    <source>
        <dbReference type="ARBA" id="ARBA00023242"/>
    </source>
</evidence>
<keyword evidence="6" id="KW-0804">Transcription</keyword>
<dbReference type="SUPFAM" id="SSF53300">
    <property type="entry name" value="vWA-like"/>
    <property type="match status" value="1"/>
</dbReference>
<evidence type="ECO:0000313" key="12">
    <source>
        <dbReference type="Proteomes" id="UP000694843"/>
    </source>
</evidence>
<dbReference type="InterPro" id="IPR021419">
    <property type="entry name" value="Mediator_Med25_VWA"/>
</dbReference>